<dbReference type="Proteomes" id="UP000001064">
    <property type="component" value="Unassembled WGS sequence"/>
</dbReference>
<keyword evidence="3" id="KW-1185">Reference proteome</keyword>
<dbReference type="Gene3D" id="3.80.10.10">
    <property type="entry name" value="Ribonuclease Inhibitor"/>
    <property type="match status" value="1"/>
</dbReference>
<organism evidence="2 3">
    <name type="scientific">Dictyostelium purpureum</name>
    <name type="common">Slime mold</name>
    <dbReference type="NCBI Taxonomy" id="5786"/>
    <lineage>
        <taxon>Eukaryota</taxon>
        <taxon>Amoebozoa</taxon>
        <taxon>Evosea</taxon>
        <taxon>Eumycetozoa</taxon>
        <taxon>Dictyostelia</taxon>
        <taxon>Dictyosteliales</taxon>
        <taxon>Dictyosteliaceae</taxon>
        <taxon>Dictyostelium</taxon>
    </lineage>
</organism>
<dbReference type="PANTHER" id="PTHR32134">
    <property type="entry name" value="FNIP REPEAT-CONTAINING PROTEIN"/>
    <property type="match status" value="1"/>
</dbReference>
<accession>F0ZLV9</accession>
<evidence type="ECO:0000313" key="3">
    <source>
        <dbReference type="Proteomes" id="UP000001064"/>
    </source>
</evidence>
<keyword evidence="1" id="KW-0677">Repeat</keyword>
<proteinExistence type="predicted"/>
<dbReference type="InterPro" id="IPR032675">
    <property type="entry name" value="LRR_dom_sf"/>
</dbReference>
<evidence type="ECO:0000313" key="2">
    <source>
        <dbReference type="EMBL" id="EGC35096.1"/>
    </source>
</evidence>
<reference evidence="3" key="1">
    <citation type="journal article" date="2011" name="Genome Biol.">
        <title>Comparative genomics of the social amoebae Dictyostelium discoideum and Dictyostelium purpureum.</title>
        <authorList>
            <consortium name="US DOE Joint Genome Institute (JGI-PGF)"/>
            <person name="Sucgang R."/>
            <person name="Kuo A."/>
            <person name="Tian X."/>
            <person name="Salerno W."/>
            <person name="Parikh A."/>
            <person name="Feasley C.L."/>
            <person name="Dalin E."/>
            <person name="Tu H."/>
            <person name="Huang E."/>
            <person name="Barry K."/>
            <person name="Lindquist E."/>
            <person name="Shapiro H."/>
            <person name="Bruce D."/>
            <person name="Schmutz J."/>
            <person name="Salamov A."/>
            <person name="Fey P."/>
            <person name="Gaudet P."/>
            <person name="Anjard C."/>
            <person name="Babu M.M."/>
            <person name="Basu S."/>
            <person name="Bushmanova Y."/>
            <person name="van der Wel H."/>
            <person name="Katoh-Kurasawa M."/>
            <person name="Dinh C."/>
            <person name="Coutinho P.M."/>
            <person name="Saito T."/>
            <person name="Elias M."/>
            <person name="Schaap P."/>
            <person name="Kay R.R."/>
            <person name="Henrissat B."/>
            <person name="Eichinger L."/>
            <person name="Rivero F."/>
            <person name="Putnam N.H."/>
            <person name="West C.M."/>
            <person name="Loomis W.F."/>
            <person name="Chisholm R.L."/>
            <person name="Shaulsky G."/>
            <person name="Strassmann J.E."/>
            <person name="Queller D.C."/>
            <person name="Kuspa A."/>
            <person name="Grigoriev I.V."/>
        </authorList>
    </citation>
    <scope>NUCLEOTIDE SEQUENCE [LARGE SCALE GENOMIC DNA]</scope>
    <source>
        <strain evidence="3">QSDP1</strain>
    </source>
</reference>
<protein>
    <recommendedName>
        <fullName evidence="4">FNIP repeat-containing protein</fullName>
    </recommendedName>
</protein>
<dbReference type="Pfam" id="PF05725">
    <property type="entry name" value="FNIP"/>
    <property type="match status" value="3"/>
</dbReference>
<dbReference type="VEuPathDB" id="AmoebaDB:DICPUDRAFT_88026"/>
<dbReference type="FunCoup" id="F0ZLV9">
    <property type="interactions" value="23"/>
</dbReference>
<dbReference type="InterPro" id="IPR008615">
    <property type="entry name" value="FNIP"/>
</dbReference>
<evidence type="ECO:0008006" key="4">
    <source>
        <dbReference type="Google" id="ProtNLM"/>
    </source>
</evidence>
<gene>
    <name evidence="2" type="ORF">DICPUDRAFT_88026</name>
</gene>
<dbReference type="SUPFAM" id="SSF52058">
    <property type="entry name" value="L domain-like"/>
    <property type="match status" value="1"/>
</dbReference>
<evidence type="ECO:0000256" key="1">
    <source>
        <dbReference type="ARBA" id="ARBA00022737"/>
    </source>
</evidence>
<dbReference type="EMBL" id="GL871072">
    <property type="protein sequence ID" value="EGC35096.1"/>
    <property type="molecule type" value="Genomic_DNA"/>
</dbReference>
<sequence>MKLTENNNNLFCSVWTNKYIRQLILYYVKLYNIFFYPKFIKSLQTLDEFKYKEYLNGVEIGFNCDSLERDLPRNINVLNFSYFRVSSPIPSWIKSVTIPVNYDLSIFKNAKCLVSISLGGYGESHQEFNYKTLPESITELELSFYEHTIKKDSLPKNLKKLVMLKCSEVPFEEGLVLPESLTNLTSLRIADTNKSLEFTSLFKFPSQLVQLELCCKEIHSQLPNSLKKLKILAYFIKNDIIPPSLEYLYLKLVYQVISHQMIPKTVKSLEVSCNSFFDDQDISILPPNLERLVILTIKKAKRLPGYYFNKKLLPNQLPPTLKHLSFDDGEEYGVFNNGDFPLEDNVFPDSLTYLNLGPSFNKPVGPNTLPKSGNLKTVVFGDSFNRKFADNTIPSSVLTLDVFHYEYKHPIQIKNPNTIIRCKRNINLFYRPQEISYKSLRIPYGFDKPIKTLSLNKLQDLEYLEVSNDFNQELPPNLPIKKLVLGSTFKQTINLEHYQQLECLVVDSSVPNLTTTIYKMNSNNNINNNDGSNKNSNNDIFNFYNLKSIEVFQYNNNFISQLNPIFYQFIKIKKKNPALNLMVNDWIFKV</sequence>
<dbReference type="InParanoid" id="F0ZLV9"/>
<dbReference type="PANTHER" id="PTHR32134:SF169">
    <property type="entry name" value="FNIP REPEAT-CONTAINING PROTEIN-RELATED"/>
    <property type="match status" value="1"/>
</dbReference>
<dbReference type="RefSeq" id="XP_003288403.1">
    <property type="nucleotide sequence ID" value="XM_003288355.1"/>
</dbReference>
<dbReference type="GeneID" id="10501809"/>
<dbReference type="AlphaFoldDB" id="F0ZLV9"/>
<dbReference type="InterPro" id="IPR051251">
    <property type="entry name" value="STK_FNIP-Repeat"/>
</dbReference>
<name>F0ZLV9_DICPU</name>
<dbReference type="KEGG" id="dpp:DICPUDRAFT_88026"/>